<accession>A0A1I7XZ72</accession>
<feature type="coiled-coil region" evidence="1">
    <location>
        <begin position="43"/>
        <end position="77"/>
    </location>
</feature>
<evidence type="ECO:0000256" key="1">
    <source>
        <dbReference type="SAM" id="Coils"/>
    </source>
</evidence>
<sequence length="151" mass="17419">MIFIRYDIQLTEDDIKAMRKAYLDLEGKDMTDDQFEKQIGKYSQSAMEKIIKLQERYDRMTANLDEATQEALETMQDIGSNTEEEPSAKDVCDWILNSSSKIRKLTAKEQAQIVKDLPNLGKIMTQTNYLKVQSCPEVDLLILDILNKFGE</sequence>
<reference evidence="3" key="1">
    <citation type="submission" date="2016-11" db="UniProtKB">
        <authorList>
            <consortium name="WormBaseParasite"/>
        </authorList>
    </citation>
    <scope>IDENTIFICATION</scope>
</reference>
<protein>
    <submittedName>
        <fullName evidence="3">Phage protein</fullName>
    </submittedName>
</protein>
<name>A0A1I7XZ72_9BILA</name>
<keyword evidence="1" id="KW-0175">Coiled coil</keyword>
<organism evidence="2 3">
    <name type="scientific">Steinernema glaseri</name>
    <dbReference type="NCBI Taxonomy" id="37863"/>
    <lineage>
        <taxon>Eukaryota</taxon>
        <taxon>Metazoa</taxon>
        <taxon>Ecdysozoa</taxon>
        <taxon>Nematoda</taxon>
        <taxon>Chromadorea</taxon>
        <taxon>Rhabditida</taxon>
        <taxon>Tylenchina</taxon>
        <taxon>Panagrolaimomorpha</taxon>
        <taxon>Strongyloidoidea</taxon>
        <taxon>Steinernematidae</taxon>
        <taxon>Steinernema</taxon>
    </lineage>
</organism>
<evidence type="ECO:0000313" key="2">
    <source>
        <dbReference type="Proteomes" id="UP000095287"/>
    </source>
</evidence>
<dbReference type="WBParaSite" id="L893_g10999.t1">
    <property type="protein sequence ID" value="L893_g10999.t1"/>
    <property type="gene ID" value="L893_g10999"/>
</dbReference>
<evidence type="ECO:0000313" key="3">
    <source>
        <dbReference type="WBParaSite" id="L893_g10999.t1"/>
    </source>
</evidence>
<keyword evidence="2" id="KW-1185">Reference proteome</keyword>
<dbReference type="AlphaFoldDB" id="A0A1I7XZ72"/>
<proteinExistence type="predicted"/>
<dbReference type="Proteomes" id="UP000095287">
    <property type="component" value="Unplaced"/>
</dbReference>